<name>A0A132PDS7_9MYCO</name>
<dbReference type="EMBL" id="LGTW01000027">
    <property type="protein sequence ID" value="KWX20483.1"/>
    <property type="molecule type" value="Genomic_DNA"/>
</dbReference>
<organism evidence="2 3">
    <name type="scientific">Mycolicibacterium wolinskyi</name>
    <dbReference type="NCBI Taxonomy" id="59750"/>
    <lineage>
        <taxon>Bacteria</taxon>
        <taxon>Bacillati</taxon>
        <taxon>Actinomycetota</taxon>
        <taxon>Actinomycetes</taxon>
        <taxon>Mycobacteriales</taxon>
        <taxon>Mycobacteriaceae</taxon>
        <taxon>Mycolicibacterium</taxon>
    </lineage>
</organism>
<comment type="caution">
    <text evidence="2">The sequence shown here is derived from an EMBL/GenBank/DDBJ whole genome shotgun (WGS) entry which is preliminary data.</text>
</comment>
<protein>
    <submittedName>
        <fullName evidence="2">Uncharacterized protein</fullName>
    </submittedName>
</protein>
<proteinExistence type="predicted"/>
<dbReference type="Proteomes" id="UP000070612">
    <property type="component" value="Unassembled WGS sequence"/>
</dbReference>
<reference evidence="2 3" key="1">
    <citation type="submission" date="2015-07" db="EMBL/GenBank/DDBJ databases">
        <title>A draft genome sequence of Mycobacterium wolinskyi.</title>
        <authorList>
            <person name="de Man T.J."/>
            <person name="Perry K.A."/>
            <person name="Coulliette A.D."/>
            <person name="Jensen B."/>
            <person name="Toney N.C."/>
            <person name="Limbago B.M."/>
            <person name="Noble-Wang J."/>
        </authorList>
    </citation>
    <scope>NUCLEOTIDE SEQUENCE [LARGE SCALE GENOMIC DNA]</scope>
    <source>
        <strain evidence="2 3">CDC_01</strain>
    </source>
</reference>
<dbReference type="AlphaFoldDB" id="A0A132PDS7"/>
<accession>A0A132PDS7</accession>
<feature type="region of interest" description="Disordered" evidence="1">
    <location>
        <begin position="76"/>
        <end position="97"/>
    </location>
</feature>
<sequence>MTHAEPAHPVATLIRPEDAAAYLQQMDIDVGDVHAAIEAGDIGARSIGEHHPITGAGLTRWIQVVGMLRRRLASGRNWRGDNPRNRPISRHTSKPYTLSTVGGTDATGIVDHARGPLAANKKGRATAEAVTGTLTLIEVDKLLPQARTFDAATTPPSGNWFLVYYRDDEEIRVEISLPLGFSEGQFTGWLVRVILDSWTPPEPVTRPLDVGGQDVDFEVREVG</sequence>
<dbReference type="PATRIC" id="fig|59750.3.peg.3977"/>
<evidence type="ECO:0000313" key="2">
    <source>
        <dbReference type="EMBL" id="KWX20483.1"/>
    </source>
</evidence>
<evidence type="ECO:0000256" key="1">
    <source>
        <dbReference type="SAM" id="MobiDB-lite"/>
    </source>
</evidence>
<keyword evidence="3" id="KW-1185">Reference proteome</keyword>
<evidence type="ECO:0000313" key="3">
    <source>
        <dbReference type="Proteomes" id="UP000070612"/>
    </source>
</evidence>
<gene>
    <name evidence="2" type="ORF">AFM11_30390</name>
</gene>